<keyword evidence="6" id="KW-1185">Reference proteome</keyword>
<dbReference type="EMBL" id="SLUI01000006">
    <property type="protein sequence ID" value="TCL37184.1"/>
    <property type="molecule type" value="Genomic_DNA"/>
</dbReference>
<dbReference type="SUPFAM" id="SSF57997">
    <property type="entry name" value="Tropomyosin"/>
    <property type="match status" value="1"/>
</dbReference>
<protein>
    <submittedName>
        <fullName evidence="5">Septal ring factor EnvC (AmiA/AmiB activator)</fullName>
    </submittedName>
</protein>
<comment type="caution">
    <text evidence="5">The sequence shown here is derived from an EMBL/GenBank/DDBJ whole genome shotgun (WGS) entry which is preliminary data.</text>
</comment>
<dbReference type="Gene3D" id="6.10.250.3150">
    <property type="match status" value="1"/>
</dbReference>
<evidence type="ECO:0000256" key="2">
    <source>
        <dbReference type="SAM" id="Coils"/>
    </source>
</evidence>
<keyword evidence="1" id="KW-0732">Signal</keyword>
<name>A0A4R1Q5W3_9FIRM</name>
<dbReference type="RefSeq" id="WP_165898856.1">
    <property type="nucleotide sequence ID" value="NZ_SLUI01000006.1"/>
</dbReference>
<reference evidence="5 6" key="1">
    <citation type="submission" date="2019-03" db="EMBL/GenBank/DDBJ databases">
        <title>Genomic Encyclopedia of Type Strains, Phase IV (KMG-IV): sequencing the most valuable type-strain genomes for metagenomic binning, comparative biology and taxonomic classification.</title>
        <authorList>
            <person name="Goeker M."/>
        </authorList>
    </citation>
    <scope>NUCLEOTIDE SEQUENCE [LARGE SCALE GENOMIC DNA]</scope>
    <source>
        <strain evidence="5 6">DSM 15969</strain>
    </source>
</reference>
<keyword evidence="2" id="KW-0175">Coiled coil</keyword>
<dbReference type="Pfam" id="PF24568">
    <property type="entry name" value="CC_PcsB"/>
    <property type="match status" value="1"/>
</dbReference>
<feature type="domain" description="M23ase beta-sheet core" evidence="3">
    <location>
        <begin position="283"/>
        <end position="377"/>
    </location>
</feature>
<evidence type="ECO:0000259" key="4">
    <source>
        <dbReference type="Pfam" id="PF24568"/>
    </source>
</evidence>
<dbReference type="PANTHER" id="PTHR21666">
    <property type="entry name" value="PEPTIDASE-RELATED"/>
    <property type="match status" value="1"/>
</dbReference>
<accession>A0A4R1Q5W3</accession>
<dbReference type="Pfam" id="PF01551">
    <property type="entry name" value="Peptidase_M23"/>
    <property type="match status" value="1"/>
</dbReference>
<dbReference type="AlphaFoldDB" id="A0A4R1Q5W3"/>
<feature type="coiled-coil region" evidence="2">
    <location>
        <begin position="163"/>
        <end position="232"/>
    </location>
</feature>
<dbReference type="SUPFAM" id="SSF51261">
    <property type="entry name" value="Duplicated hybrid motif"/>
    <property type="match status" value="1"/>
</dbReference>
<dbReference type="InterPro" id="IPR050570">
    <property type="entry name" value="Cell_wall_metabolism_enzyme"/>
</dbReference>
<dbReference type="CDD" id="cd12797">
    <property type="entry name" value="M23_peptidase"/>
    <property type="match status" value="1"/>
</dbReference>
<feature type="domain" description="Peptidoglycan hydrolase PcsB coiled-coil" evidence="4">
    <location>
        <begin position="104"/>
        <end position="176"/>
    </location>
</feature>
<dbReference type="InterPro" id="IPR057309">
    <property type="entry name" value="PcsB_CC"/>
</dbReference>
<dbReference type="Gene3D" id="2.70.70.10">
    <property type="entry name" value="Glucose Permease (Domain IIA)"/>
    <property type="match status" value="1"/>
</dbReference>
<evidence type="ECO:0000256" key="1">
    <source>
        <dbReference type="ARBA" id="ARBA00022729"/>
    </source>
</evidence>
<evidence type="ECO:0000313" key="6">
    <source>
        <dbReference type="Proteomes" id="UP000295063"/>
    </source>
</evidence>
<evidence type="ECO:0000259" key="3">
    <source>
        <dbReference type="Pfam" id="PF01551"/>
    </source>
</evidence>
<dbReference type="InterPro" id="IPR011055">
    <property type="entry name" value="Dup_hybrid_motif"/>
</dbReference>
<evidence type="ECO:0000313" key="5">
    <source>
        <dbReference type="EMBL" id="TCL37184.1"/>
    </source>
</evidence>
<dbReference type="PANTHER" id="PTHR21666:SF289">
    <property type="entry name" value="L-ALA--D-GLU ENDOPEPTIDASE"/>
    <property type="match status" value="1"/>
</dbReference>
<dbReference type="InterPro" id="IPR016047">
    <property type="entry name" value="M23ase_b-sheet_dom"/>
</dbReference>
<sequence>MQKWKRQAIAILLLIATIGELGTTIPVAFAEATEQYESTLESLSRKMREQLGKVNQIKQEVNTVSGQLDAIETDLERNTNELKSVESRLMATQKRVEENQELLQKTERSIAVRSQVLNKRIRDIYMNGQVSYIDVLFGATNFSDFITRYELLKRVLRADMELIAKAKAERELVTQKKNELERDLAVVQNLRQQAVEKRTMVASRYQAKRDVLDNLETERSSAQLAYDELQQASSRIEAMIRARKGGQAPTGGQVTGRYIWPASGPITSPFGWRTHPIFGNQRLHAGIDIGADYGDTVIAADGGVVITSGWISGYGKTIIIEHNGTYSTLYGHNSELLVSEGEIVRKGQPIARVGETGYTTGPVSHFEVRVNGAPNDPLSYLP</sequence>
<organism evidence="5 6">
    <name type="scientific">Anaerospora hongkongensis</name>
    <dbReference type="NCBI Taxonomy" id="244830"/>
    <lineage>
        <taxon>Bacteria</taxon>
        <taxon>Bacillati</taxon>
        <taxon>Bacillota</taxon>
        <taxon>Negativicutes</taxon>
        <taxon>Selenomonadales</taxon>
        <taxon>Sporomusaceae</taxon>
        <taxon>Anaerospora</taxon>
    </lineage>
</organism>
<feature type="coiled-coil region" evidence="2">
    <location>
        <begin position="40"/>
        <end position="109"/>
    </location>
</feature>
<gene>
    <name evidence="5" type="ORF">EV210_10649</name>
</gene>
<dbReference type="GO" id="GO:0004222">
    <property type="term" value="F:metalloendopeptidase activity"/>
    <property type="evidence" value="ECO:0007669"/>
    <property type="project" value="TreeGrafter"/>
</dbReference>
<dbReference type="Proteomes" id="UP000295063">
    <property type="component" value="Unassembled WGS sequence"/>
</dbReference>
<proteinExistence type="predicted"/>